<keyword evidence="2" id="KW-1185">Reference proteome</keyword>
<accession>A0A1J6IGP0</accession>
<organism evidence="1 2">
    <name type="scientific">Brucella cytisi</name>
    <dbReference type="NCBI Taxonomy" id="407152"/>
    <lineage>
        <taxon>Bacteria</taxon>
        <taxon>Pseudomonadati</taxon>
        <taxon>Pseudomonadota</taxon>
        <taxon>Alphaproteobacteria</taxon>
        <taxon>Hyphomicrobiales</taxon>
        <taxon>Brucellaceae</taxon>
        <taxon>Brucella/Ochrobactrum group</taxon>
        <taxon>Brucella</taxon>
    </lineage>
</organism>
<name>A0A1J6IGP0_9HYPH</name>
<gene>
    <name evidence="1" type="ORF">BLA27_07025</name>
</gene>
<proteinExistence type="predicted"/>
<evidence type="ECO:0000313" key="1">
    <source>
        <dbReference type="EMBL" id="OIS94256.1"/>
    </source>
</evidence>
<evidence type="ECO:0000313" key="2">
    <source>
        <dbReference type="Proteomes" id="UP000182985"/>
    </source>
</evidence>
<dbReference type="EMBL" id="MOEC01000005">
    <property type="protein sequence ID" value="OIS94256.1"/>
    <property type="molecule type" value="Genomic_DNA"/>
</dbReference>
<comment type="caution">
    <text evidence="1">The sequence shown here is derived from an EMBL/GenBank/DDBJ whole genome shotgun (WGS) entry which is preliminary data.</text>
</comment>
<reference evidence="1 2" key="1">
    <citation type="submission" date="2016-10" db="EMBL/GenBank/DDBJ databases">
        <title>The Draft Genome Sequence of the Potato Rhizosphere Bacteria Ochrobactrum sp. IPA7.2.</title>
        <authorList>
            <person name="Gogoleva N.E."/>
            <person name="Khlopko Y.A."/>
            <person name="Burygin G.L."/>
            <person name="Plotnikov A.O."/>
        </authorList>
    </citation>
    <scope>NUCLEOTIDE SEQUENCE [LARGE SCALE GENOMIC DNA]</scope>
    <source>
        <strain evidence="1 2">IPA7.2</strain>
    </source>
</reference>
<dbReference type="Proteomes" id="UP000182985">
    <property type="component" value="Unassembled WGS sequence"/>
</dbReference>
<dbReference type="AlphaFoldDB" id="A0A1J6IGP0"/>
<sequence length="112" mass="12528">MEHFALPILKRAVHPAEIGYGAKIRLLVPEKPDHLDVAMRLGFQPSARPDPVDIAVNVQLEQVCLIDPRTFRLPRGHSNEAGSGKIEAVNKRLDETDRIVRSHSNIFFALSI</sequence>
<protein>
    <submittedName>
        <fullName evidence="1">Uncharacterized protein</fullName>
    </submittedName>
</protein>